<evidence type="ECO:0000313" key="2">
    <source>
        <dbReference type="Proteomes" id="UP001055102"/>
    </source>
</evidence>
<dbReference type="InterPro" id="IPR036291">
    <property type="entry name" value="NAD(P)-bd_dom_sf"/>
</dbReference>
<reference evidence="1" key="1">
    <citation type="journal article" date="2021" name="Front. Microbiol.">
        <title>Comprehensive Comparative Genomics and Phenotyping of Methylobacterium Species.</title>
        <authorList>
            <person name="Alessa O."/>
            <person name="Ogura Y."/>
            <person name="Fujitani Y."/>
            <person name="Takami H."/>
            <person name="Hayashi T."/>
            <person name="Sahin N."/>
            <person name="Tani A."/>
        </authorList>
    </citation>
    <scope>NUCLEOTIDE SEQUENCE</scope>
    <source>
        <strain evidence="1">LMG 23639</strain>
    </source>
</reference>
<protein>
    <submittedName>
        <fullName evidence="1">Oxidoreductase</fullName>
    </submittedName>
</protein>
<dbReference type="RefSeq" id="WP_238276817.1">
    <property type="nucleotide sequence ID" value="NZ_BPQR01000048.1"/>
</dbReference>
<dbReference type="Proteomes" id="UP001055102">
    <property type="component" value="Unassembled WGS sequence"/>
</dbReference>
<accession>A0ABQ4SZD9</accession>
<dbReference type="PANTHER" id="PTHR43431:SF7">
    <property type="entry name" value="OXIDOREDUCTASE, SHORT CHAIN DEHYDROGENASE_REDUCTASE FAMILY (AFU_ORTHOLOGUE AFUA_5G14000)"/>
    <property type="match status" value="1"/>
</dbReference>
<dbReference type="PRINTS" id="PR00081">
    <property type="entry name" value="GDHRDH"/>
</dbReference>
<name>A0ABQ4SZD9_9HYPH</name>
<dbReference type="Gene3D" id="3.40.50.720">
    <property type="entry name" value="NAD(P)-binding Rossmann-like Domain"/>
    <property type="match status" value="1"/>
</dbReference>
<dbReference type="InterPro" id="IPR002347">
    <property type="entry name" value="SDR_fam"/>
</dbReference>
<gene>
    <name evidence="1" type="ORF">AOPFMNJM_2905</name>
</gene>
<organism evidence="1 2">
    <name type="scientific">Methylobacterium jeotgali</name>
    <dbReference type="NCBI Taxonomy" id="381630"/>
    <lineage>
        <taxon>Bacteria</taxon>
        <taxon>Pseudomonadati</taxon>
        <taxon>Pseudomonadota</taxon>
        <taxon>Alphaproteobacteria</taxon>
        <taxon>Hyphomicrobiales</taxon>
        <taxon>Methylobacteriaceae</taxon>
        <taxon>Methylobacterium</taxon>
    </lineage>
</organism>
<sequence length="234" mass="24186">MVPVYERALIVGGGPGLSASLAQLLAREGLRVGIAARDVAKLEPLARETGAALHPCDAADPQSVESLFAAMTGALGGAPDVVVYNASARLRGPVTELDPRAVADALAVTAFGGFLVAQAAARRMLPARHGAILFTGASASVKGFAGSSPFAMGKFALRGLAESLARELQPQGIHVAHAIIDGAIRNPARGGEPVEAPDSHLDPEAIAGAYLALLRQDRSAWSSEIALRPWTERF</sequence>
<evidence type="ECO:0000313" key="1">
    <source>
        <dbReference type="EMBL" id="GJE07576.1"/>
    </source>
</evidence>
<proteinExistence type="predicted"/>
<dbReference type="Pfam" id="PF00106">
    <property type="entry name" value="adh_short"/>
    <property type="match status" value="1"/>
</dbReference>
<dbReference type="SUPFAM" id="SSF51735">
    <property type="entry name" value="NAD(P)-binding Rossmann-fold domains"/>
    <property type="match status" value="1"/>
</dbReference>
<comment type="caution">
    <text evidence="1">The sequence shown here is derived from an EMBL/GenBank/DDBJ whole genome shotgun (WGS) entry which is preliminary data.</text>
</comment>
<reference evidence="1" key="2">
    <citation type="submission" date="2021-08" db="EMBL/GenBank/DDBJ databases">
        <authorList>
            <person name="Tani A."/>
            <person name="Ola A."/>
            <person name="Ogura Y."/>
            <person name="Katsura K."/>
            <person name="Hayashi T."/>
        </authorList>
    </citation>
    <scope>NUCLEOTIDE SEQUENCE</scope>
    <source>
        <strain evidence="1">LMG 23639</strain>
    </source>
</reference>
<keyword evidence="2" id="KW-1185">Reference proteome</keyword>
<dbReference type="PANTHER" id="PTHR43431">
    <property type="entry name" value="OXIDOREDUCTASE, SHORT CHAIN DEHYDROGENASE/REDUCTASE FAMILY (AFU_ORTHOLOGUE AFUA_5G14000)"/>
    <property type="match status" value="1"/>
</dbReference>
<dbReference type="EMBL" id="BPQR01000048">
    <property type="protein sequence ID" value="GJE07576.1"/>
    <property type="molecule type" value="Genomic_DNA"/>
</dbReference>